<evidence type="ECO:0000256" key="1">
    <source>
        <dbReference type="SAM" id="MobiDB-lite"/>
    </source>
</evidence>
<gene>
    <name evidence="2" type="ORF">PFDG_04873</name>
</gene>
<reference evidence="3" key="1">
    <citation type="submission" date="2006-09" db="EMBL/GenBank/DDBJ databases">
        <title>Annotation of Plasmodium falciparum Dd2.</title>
        <authorList>
            <consortium name="The Broad Institute Genome Sequencing Platform"/>
            <person name="Volkman S.K."/>
            <person name="Neafsey D.E."/>
            <person name="Dash A.P."/>
            <person name="Chitnis C.E."/>
            <person name="Hartl D.L."/>
            <person name="Young S.K."/>
            <person name="Zeng Q."/>
            <person name="Koehrsen M."/>
            <person name="Alvarado L."/>
            <person name="Berlin A."/>
            <person name="Borenstein D."/>
            <person name="Chapman S.B."/>
            <person name="Chen Z."/>
            <person name="Engels R."/>
            <person name="Freedman E."/>
            <person name="Gellesch M."/>
            <person name="Goldberg J."/>
            <person name="Griggs A."/>
            <person name="Gujja S."/>
            <person name="Heilman E.R."/>
            <person name="Heiman D.I."/>
            <person name="Howarth C."/>
            <person name="Jen D."/>
            <person name="Larson L."/>
            <person name="Mehta T."/>
            <person name="Neiman D."/>
            <person name="Park D."/>
            <person name="Pearson M."/>
            <person name="Roberts A."/>
            <person name="Saif S."/>
            <person name="Shea T."/>
            <person name="Shenoy N."/>
            <person name="Sisk P."/>
            <person name="Stolte C."/>
            <person name="Sykes S."/>
            <person name="Walk T."/>
            <person name="White J."/>
            <person name="Yandava C."/>
            <person name="Haas B."/>
            <person name="Henn M.R."/>
            <person name="Nusbaum C."/>
            <person name="Birren B."/>
        </authorList>
    </citation>
    <scope>NUCLEOTIDE SEQUENCE [LARGE SCALE GENOMIC DNA]</scope>
</reference>
<sequence>MHNADDMKDRDNVDDMKEMNNSNDKESSNNMCEKKDSSSTGGRSHIVSIQENEDWLKINNTHDSNNNSHDYYHHDNNVDICFGYNSVCDTADRNKKNTNAKYLYGEEITTLLKPEYYNEIMEIL</sequence>
<dbReference type="AlphaFoldDB" id="A0A0L7M8Z0"/>
<dbReference type="Proteomes" id="UP000054282">
    <property type="component" value="Unassembled WGS sequence"/>
</dbReference>
<feature type="compositionally biased region" description="Basic and acidic residues" evidence="1">
    <location>
        <begin position="1"/>
        <end position="37"/>
    </location>
</feature>
<reference evidence="3" key="2">
    <citation type="submission" date="2006-09" db="EMBL/GenBank/DDBJ databases">
        <title>The genome sequence of Plasmodium falciparum Dd2.</title>
        <authorList>
            <consortium name="The Broad Institute Genome Sequencing Platform"/>
            <person name="Birren B."/>
            <person name="Lander E."/>
            <person name="Galagan J."/>
            <person name="Nusbaum C."/>
            <person name="Devon K."/>
            <person name="Henn M."/>
            <person name="Jaffe D."/>
            <person name="Butler J."/>
            <person name="Alvarez P."/>
            <person name="Gnerre S."/>
            <person name="Grabherr M."/>
            <person name="Kleber M."/>
            <person name="Mauceli E."/>
            <person name="Brockman W."/>
            <person name="MacCallum I.A."/>
            <person name="Rounsley S."/>
            <person name="Young S."/>
            <person name="LaButti K."/>
            <person name="Pushparaj V."/>
            <person name="DeCaprio D."/>
            <person name="Crawford M."/>
            <person name="Koehrsen M."/>
            <person name="Engels R."/>
            <person name="Montgomery P."/>
            <person name="Pearson M."/>
            <person name="Howarth C."/>
            <person name="Larson L."/>
            <person name="Luoma S."/>
            <person name="White J."/>
            <person name="Kodira C."/>
            <person name="Zeng Q."/>
            <person name="O'Leary S."/>
            <person name="Yandava C."/>
            <person name="Alvarado L."/>
            <person name="Wirth D."/>
            <person name="Volkman S."/>
            <person name="Hartl D."/>
        </authorList>
    </citation>
    <scope>NUCLEOTIDE SEQUENCE [LARGE SCALE GENOMIC DNA]</scope>
</reference>
<evidence type="ECO:0000313" key="3">
    <source>
        <dbReference type="Proteomes" id="UP000054282"/>
    </source>
</evidence>
<name>A0A0L7M8Z0_PLAF4</name>
<proteinExistence type="predicted"/>
<protein>
    <submittedName>
        <fullName evidence="2">Uncharacterized protein</fullName>
    </submittedName>
</protein>
<evidence type="ECO:0000313" key="2">
    <source>
        <dbReference type="EMBL" id="KOB89324.1"/>
    </source>
</evidence>
<organism evidence="2 3">
    <name type="scientific">Plasmodium falciparum (isolate Dd2)</name>
    <dbReference type="NCBI Taxonomy" id="57267"/>
    <lineage>
        <taxon>Eukaryota</taxon>
        <taxon>Sar</taxon>
        <taxon>Alveolata</taxon>
        <taxon>Apicomplexa</taxon>
        <taxon>Aconoidasida</taxon>
        <taxon>Haemosporida</taxon>
        <taxon>Plasmodiidae</taxon>
        <taxon>Plasmodium</taxon>
        <taxon>Plasmodium (Laverania)</taxon>
    </lineage>
</organism>
<feature type="region of interest" description="Disordered" evidence="1">
    <location>
        <begin position="1"/>
        <end position="46"/>
    </location>
</feature>
<accession>A0A0L7M8Z0</accession>
<dbReference type="EMBL" id="GG702219">
    <property type="protein sequence ID" value="KOB89324.1"/>
    <property type="molecule type" value="Genomic_DNA"/>
</dbReference>
<dbReference type="KEGG" id="pfd:PFDG_04873"/>